<keyword evidence="7" id="KW-1185">Reference proteome</keyword>
<keyword evidence="3" id="KW-0862">Zinc</keyword>
<gene>
    <name evidence="6" type="ORF">DEBURN_LOCUS9911</name>
</gene>
<name>A0A9N9GGV8_9GLOM</name>
<sequence>MYSPGNLSSFCDLKLPPLIFPTPPTPSASACSSSTSSPICPTSPIRPTPIRPIPIQPDLTPRRIPLPLLPTFSCSQNPPSITSNNHHHNSELPCNSINSVDTFTTYLVTPLQNKTFLQVKEVTCEECGKVYRGKNSRSILRRHLKEKHKIEPPRGTRWDNDPNRPKNDEERRQRMLESKRRSAQKARARKKQLEQQKASNVTPLNTWTVSTPTSFTSSTSSIKSTAISSSIRSDSISFPLFINYRITSYPSSTPSISSLNINTDKHHLCNSCSSPIHYHM</sequence>
<dbReference type="GO" id="GO:0003677">
    <property type="term" value="F:DNA binding"/>
    <property type="evidence" value="ECO:0007669"/>
    <property type="project" value="InterPro"/>
</dbReference>
<dbReference type="Pfam" id="PF02892">
    <property type="entry name" value="zf-BED"/>
    <property type="match status" value="1"/>
</dbReference>
<dbReference type="EMBL" id="CAJVPK010002270">
    <property type="protein sequence ID" value="CAG8609539.1"/>
    <property type="molecule type" value="Genomic_DNA"/>
</dbReference>
<feature type="region of interest" description="Disordered" evidence="4">
    <location>
        <begin position="141"/>
        <end position="200"/>
    </location>
</feature>
<comment type="caution">
    <text evidence="6">The sequence shown here is derived from an EMBL/GenBank/DDBJ whole genome shotgun (WGS) entry which is preliminary data.</text>
</comment>
<dbReference type="SUPFAM" id="SSF57667">
    <property type="entry name" value="beta-beta-alpha zinc fingers"/>
    <property type="match status" value="1"/>
</dbReference>
<evidence type="ECO:0000313" key="7">
    <source>
        <dbReference type="Proteomes" id="UP000789706"/>
    </source>
</evidence>
<dbReference type="Proteomes" id="UP000789706">
    <property type="component" value="Unassembled WGS sequence"/>
</dbReference>
<dbReference type="AlphaFoldDB" id="A0A9N9GGV8"/>
<organism evidence="6 7">
    <name type="scientific">Diversispora eburnea</name>
    <dbReference type="NCBI Taxonomy" id="1213867"/>
    <lineage>
        <taxon>Eukaryota</taxon>
        <taxon>Fungi</taxon>
        <taxon>Fungi incertae sedis</taxon>
        <taxon>Mucoromycota</taxon>
        <taxon>Glomeromycotina</taxon>
        <taxon>Glomeromycetes</taxon>
        <taxon>Diversisporales</taxon>
        <taxon>Diversisporaceae</taxon>
        <taxon>Diversispora</taxon>
    </lineage>
</organism>
<evidence type="ECO:0000256" key="2">
    <source>
        <dbReference type="ARBA" id="ARBA00022771"/>
    </source>
</evidence>
<feature type="domain" description="BED-type" evidence="5">
    <location>
        <begin position="120"/>
        <end position="149"/>
    </location>
</feature>
<protein>
    <submittedName>
        <fullName evidence="6">867_t:CDS:1</fullName>
    </submittedName>
</protein>
<feature type="region of interest" description="Disordered" evidence="4">
    <location>
        <begin position="31"/>
        <end position="51"/>
    </location>
</feature>
<dbReference type="InterPro" id="IPR036236">
    <property type="entry name" value="Znf_C2H2_sf"/>
</dbReference>
<feature type="compositionally biased region" description="Basic and acidic residues" evidence="4">
    <location>
        <begin position="148"/>
        <end position="180"/>
    </location>
</feature>
<accession>A0A9N9GGV8</accession>
<evidence type="ECO:0000313" key="6">
    <source>
        <dbReference type="EMBL" id="CAG8609539.1"/>
    </source>
</evidence>
<evidence type="ECO:0000256" key="4">
    <source>
        <dbReference type="SAM" id="MobiDB-lite"/>
    </source>
</evidence>
<feature type="compositionally biased region" description="Low complexity" evidence="4">
    <location>
        <begin position="31"/>
        <end position="43"/>
    </location>
</feature>
<dbReference type="OrthoDB" id="2333993at2759"/>
<reference evidence="6" key="1">
    <citation type="submission" date="2021-06" db="EMBL/GenBank/DDBJ databases">
        <authorList>
            <person name="Kallberg Y."/>
            <person name="Tangrot J."/>
            <person name="Rosling A."/>
        </authorList>
    </citation>
    <scope>NUCLEOTIDE SEQUENCE</scope>
    <source>
        <strain evidence="6">AZ414A</strain>
    </source>
</reference>
<keyword evidence="2" id="KW-0863">Zinc-finger</keyword>
<evidence type="ECO:0000259" key="5">
    <source>
        <dbReference type="Pfam" id="PF02892"/>
    </source>
</evidence>
<proteinExistence type="predicted"/>
<keyword evidence="1" id="KW-0479">Metal-binding</keyword>
<dbReference type="InterPro" id="IPR003656">
    <property type="entry name" value="Znf_BED"/>
</dbReference>
<evidence type="ECO:0000256" key="1">
    <source>
        <dbReference type="ARBA" id="ARBA00022723"/>
    </source>
</evidence>
<feature type="compositionally biased region" description="Basic residues" evidence="4">
    <location>
        <begin position="181"/>
        <end position="190"/>
    </location>
</feature>
<evidence type="ECO:0000256" key="3">
    <source>
        <dbReference type="ARBA" id="ARBA00022833"/>
    </source>
</evidence>
<dbReference type="GO" id="GO:0008270">
    <property type="term" value="F:zinc ion binding"/>
    <property type="evidence" value="ECO:0007669"/>
    <property type="project" value="UniProtKB-KW"/>
</dbReference>